<reference evidence="3 4" key="1">
    <citation type="submission" date="2016-03" db="EMBL/GenBank/DDBJ databases">
        <authorList>
            <person name="Ploux O."/>
        </authorList>
    </citation>
    <scope>NUCLEOTIDE SEQUENCE [LARGE SCALE GENOMIC DNA]</scope>
    <source>
        <strain evidence="3 4">EC13</strain>
    </source>
</reference>
<dbReference type="SUPFAM" id="SSF50199">
    <property type="entry name" value="Staphylococcal nuclease"/>
    <property type="match status" value="1"/>
</dbReference>
<feature type="domain" description="TNase-like" evidence="2">
    <location>
        <begin position="37"/>
        <end position="159"/>
    </location>
</feature>
<evidence type="ECO:0000313" key="3">
    <source>
        <dbReference type="EMBL" id="KYG62934.1"/>
    </source>
</evidence>
<comment type="caution">
    <text evidence="3">The sequence shown here is derived from an EMBL/GenBank/DDBJ whole genome shotgun (WGS) entry which is preliminary data.</text>
</comment>
<dbReference type="AlphaFoldDB" id="A0A161PAI8"/>
<gene>
    <name evidence="3" type="ORF">AZI87_16870</name>
</gene>
<feature type="chain" id="PRO_5007825377" evidence="1">
    <location>
        <begin position="24"/>
        <end position="159"/>
    </location>
</feature>
<sequence>MMRFHLRLIFCFAITSLPFTLQAQVCQHDDTTFRCVKVLKNYDGDTLTVNIPNVPALIGKNISVRVSGIDTPEVKTKNGCEKEAGKIARNLVASTLRNAKTVELHNVQRDKYFRILADVIVDGRSLKEILLKNNLAYTYDGGTKKHPDWCKVLRQPANH</sequence>
<evidence type="ECO:0000259" key="2">
    <source>
        <dbReference type="PROSITE" id="PS50830"/>
    </source>
</evidence>
<evidence type="ECO:0000256" key="1">
    <source>
        <dbReference type="SAM" id="SignalP"/>
    </source>
</evidence>
<dbReference type="InterPro" id="IPR016071">
    <property type="entry name" value="Staphylococal_nuclease_OB-fold"/>
</dbReference>
<dbReference type="Pfam" id="PF00565">
    <property type="entry name" value="SNase"/>
    <property type="match status" value="1"/>
</dbReference>
<keyword evidence="1" id="KW-0732">Signal</keyword>
<organism evidence="3 4">
    <name type="scientific">Bdellovibrio bacteriovorus</name>
    <dbReference type="NCBI Taxonomy" id="959"/>
    <lineage>
        <taxon>Bacteria</taxon>
        <taxon>Pseudomonadati</taxon>
        <taxon>Bdellovibrionota</taxon>
        <taxon>Bdellovibrionia</taxon>
        <taxon>Bdellovibrionales</taxon>
        <taxon>Pseudobdellovibrionaceae</taxon>
        <taxon>Bdellovibrio</taxon>
    </lineage>
</organism>
<dbReference type="EMBL" id="LUKD01000008">
    <property type="protein sequence ID" value="KYG62934.1"/>
    <property type="molecule type" value="Genomic_DNA"/>
</dbReference>
<feature type="signal peptide" evidence="1">
    <location>
        <begin position="1"/>
        <end position="23"/>
    </location>
</feature>
<dbReference type="Proteomes" id="UP000075799">
    <property type="component" value="Unassembled WGS sequence"/>
</dbReference>
<accession>A0A161PAI8</accession>
<evidence type="ECO:0000313" key="4">
    <source>
        <dbReference type="Proteomes" id="UP000075799"/>
    </source>
</evidence>
<protein>
    <submittedName>
        <fullName evidence="3">Nuclease</fullName>
    </submittedName>
</protein>
<dbReference type="PROSITE" id="PS50830">
    <property type="entry name" value="TNASE_3"/>
    <property type="match status" value="1"/>
</dbReference>
<proteinExistence type="predicted"/>
<dbReference type="InterPro" id="IPR035437">
    <property type="entry name" value="SNase_OB-fold_sf"/>
</dbReference>
<dbReference type="Gene3D" id="2.40.50.90">
    <property type="match status" value="1"/>
</dbReference>
<name>A0A161PAI8_BDEBC</name>